<dbReference type="EMBL" id="VOIH02000011">
    <property type="protein sequence ID" value="KAF3433507.1"/>
    <property type="molecule type" value="Genomic_DNA"/>
</dbReference>
<proteinExistence type="predicted"/>
<organism evidence="2 3">
    <name type="scientific">Rhamnella rubrinervis</name>
    <dbReference type="NCBI Taxonomy" id="2594499"/>
    <lineage>
        <taxon>Eukaryota</taxon>
        <taxon>Viridiplantae</taxon>
        <taxon>Streptophyta</taxon>
        <taxon>Embryophyta</taxon>
        <taxon>Tracheophyta</taxon>
        <taxon>Spermatophyta</taxon>
        <taxon>Magnoliopsida</taxon>
        <taxon>eudicotyledons</taxon>
        <taxon>Gunneridae</taxon>
        <taxon>Pentapetalae</taxon>
        <taxon>rosids</taxon>
        <taxon>fabids</taxon>
        <taxon>Rosales</taxon>
        <taxon>Rhamnaceae</taxon>
        <taxon>rhamnoid group</taxon>
        <taxon>Rhamneae</taxon>
        <taxon>Rhamnella</taxon>
    </lineage>
</organism>
<feature type="region of interest" description="Disordered" evidence="1">
    <location>
        <begin position="66"/>
        <end position="93"/>
    </location>
</feature>
<comment type="caution">
    <text evidence="2">The sequence shown here is derived from an EMBL/GenBank/DDBJ whole genome shotgun (WGS) entry which is preliminary data.</text>
</comment>
<protein>
    <submittedName>
        <fullName evidence="2">Uncharacterized protein</fullName>
    </submittedName>
</protein>
<accession>A0A8K0DYF0</accession>
<gene>
    <name evidence="2" type="ORF">FNV43_RR24609</name>
</gene>
<dbReference type="Proteomes" id="UP000796880">
    <property type="component" value="Unassembled WGS sequence"/>
</dbReference>
<evidence type="ECO:0000256" key="1">
    <source>
        <dbReference type="SAM" id="MobiDB-lite"/>
    </source>
</evidence>
<dbReference type="AlphaFoldDB" id="A0A8K0DYF0"/>
<name>A0A8K0DYF0_9ROSA</name>
<sequence>MVKVLLAQGVAFPGSVCKGYRLVLCVPKVSRLGLCPPQPVGTQISGFSDCALRVMCDSSSSDREAYEYEGSGPKYSDDSSDGEFTQDVNSEDGLTPKPYGVILRLKEKSAKVLQKLESLKYSTNEIVETQLEEKSVKALQKLESLKYLTNETVETQVETPLGSANYILRASVGDNSIGDTGGTEDADIKGTTNPYGLADIVGGPAFASDVLKRLVEMLNMSAQPRLLVQTTMRIGTTNFIGTAYLVEELFWLSKTRMVLEEGMDCFDEENVKIVEFLFGGDSR</sequence>
<evidence type="ECO:0000313" key="2">
    <source>
        <dbReference type="EMBL" id="KAF3433507.1"/>
    </source>
</evidence>
<keyword evidence="3" id="KW-1185">Reference proteome</keyword>
<evidence type="ECO:0000313" key="3">
    <source>
        <dbReference type="Proteomes" id="UP000796880"/>
    </source>
</evidence>
<reference evidence="2" key="1">
    <citation type="submission" date="2020-03" db="EMBL/GenBank/DDBJ databases">
        <title>A high-quality chromosome-level genome assembly of a woody plant with both climbing and erect habits, Rhamnella rubrinervis.</title>
        <authorList>
            <person name="Lu Z."/>
            <person name="Yang Y."/>
            <person name="Zhu X."/>
            <person name="Sun Y."/>
        </authorList>
    </citation>
    <scope>NUCLEOTIDE SEQUENCE</scope>
    <source>
        <strain evidence="2">BYM</strain>
        <tissue evidence="2">Leaf</tissue>
    </source>
</reference>